<accession>C9MKK5</accession>
<gene>
    <name evidence="1" type="ORF">HMPREF0973_00113</name>
</gene>
<evidence type="ECO:0000313" key="1">
    <source>
        <dbReference type="EMBL" id="EEX19973.1"/>
    </source>
</evidence>
<dbReference type="STRING" id="649761.HMPREF0973_00113"/>
<sequence>MDRKNHSNRLPLGTPPLGGGWKGFPAECVCPYSVALSLIKGMIPFKTKKRLLRFEEGVSLL</sequence>
<keyword evidence="2" id="KW-1185">Reference proteome</keyword>
<proteinExistence type="predicted"/>
<dbReference type="HOGENOM" id="CLU_2918938_0_0_10"/>
<dbReference type="Proteomes" id="UP000003327">
    <property type="component" value="Unassembled WGS sequence"/>
</dbReference>
<reference evidence="1 2" key="1">
    <citation type="submission" date="2009-09" db="EMBL/GenBank/DDBJ databases">
        <authorList>
            <person name="Weinstock G."/>
            <person name="Sodergren E."/>
            <person name="Clifton S."/>
            <person name="Fulton L."/>
            <person name="Fulton B."/>
            <person name="Courtney L."/>
            <person name="Fronick C."/>
            <person name="Harrison M."/>
            <person name="Strong C."/>
            <person name="Farmer C."/>
            <person name="Delahaunty K."/>
            <person name="Markovic C."/>
            <person name="Hall O."/>
            <person name="Minx P."/>
            <person name="Tomlinson C."/>
            <person name="Mitreva M."/>
            <person name="Nelson J."/>
            <person name="Hou S."/>
            <person name="Wollam A."/>
            <person name="Pepin K.H."/>
            <person name="Johnson M."/>
            <person name="Bhonagiri V."/>
            <person name="Nash W.E."/>
            <person name="Warren W."/>
            <person name="Chinwalla A."/>
            <person name="Mardis E.R."/>
            <person name="Wilson R.K."/>
        </authorList>
    </citation>
    <scope>NUCLEOTIDE SEQUENCE [LARGE SCALE GENOMIC DNA]</scope>
    <source>
        <strain evidence="1 2">F0319</strain>
    </source>
</reference>
<dbReference type="EMBL" id="ACVA01000004">
    <property type="protein sequence ID" value="EEX19973.1"/>
    <property type="molecule type" value="Genomic_DNA"/>
</dbReference>
<name>C9MKK5_9BACT</name>
<protein>
    <submittedName>
        <fullName evidence="1">Uncharacterized protein</fullName>
    </submittedName>
</protein>
<organism evidence="1 2">
    <name type="scientific">Prevotella veroralis F0319</name>
    <dbReference type="NCBI Taxonomy" id="649761"/>
    <lineage>
        <taxon>Bacteria</taxon>
        <taxon>Pseudomonadati</taxon>
        <taxon>Bacteroidota</taxon>
        <taxon>Bacteroidia</taxon>
        <taxon>Bacteroidales</taxon>
        <taxon>Prevotellaceae</taxon>
        <taxon>Prevotella</taxon>
    </lineage>
</organism>
<comment type="caution">
    <text evidence="1">The sequence shown here is derived from an EMBL/GenBank/DDBJ whole genome shotgun (WGS) entry which is preliminary data.</text>
</comment>
<dbReference type="AlphaFoldDB" id="C9MKK5"/>
<evidence type="ECO:0000313" key="2">
    <source>
        <dbReference type="Proteomes" id="UP000003327"/>
    </source>
</evidence>